<dbReference type="Pfam" id="PF04073">
    <property type="entry name" value="tRNA_edit"/>
    <property type="match status" value="1"/>
</dbReference>
<evidence type="ECO:0000313" key="7">
    <source>
        <dbReference type="Proteomes" id="UP000325517"/>
    </source>
</evidence>
<accession>A0A5J6SIZ9</accession>
<name>A0A5J6SIZ9_9BACI</name>
<dbReference type="InterPro" id="IPR036754">
    <property type="entry name" value="YbaK/aa-tRNA-synt-asso_dom_sf"/>
</dbReference>
<sequence>MGKKQKTNAVRILEQQKISFDLIEYDLSGDQVDGVTVANKIGYPVFVVYKTLLVTAGTNKYFVCIIPVDKELDLKSVAKVVGEKKVELLSLKDLLPTTGYIRGGCSPIGMKKLFPTIIDESAQNLDYIIVSGGKIGLQVKLAVPNLLKMTKGKLTSISKKKSD</sequence>
<keyword evidence="2 4" id="KW-0648">Protein biosynthesis</keyword>
<dbReference type="InterPro" id="IPR007214">
    <property type="entry name" value="YbaK/aa-tRNA-synth-assoc-dom"/>
</dbReference>
<keyword evidence="7" id="KW-1185">Reference proteome</keyword>
<comment type="similarity">
    <text evidence="1 4">Belongs to the prolyl-tRNA editing family. YbaK/EbsC subfamily.</text>
</comment>
<dbReference type="RefSeq" id="WP_151698807.1">
    <property type="nucleotide sequence ID" value="NZ_CP031223.1"/>
</dbReference>
<feature type="domain" description="YbaK/aminoacyl-tRNA synthetase-associated" evidence="5">
    <location>
        <begin position="37"/>
        <end position="148"/>
    </location>
</feature>
<proteinExistence type="inferred from homology"/>
<gene>
    <name evidence="6" type="primary">ybaK</name>
    <name evidence="6" type="ORF">PB01_03015</name>
</gene>
<evidence type="ECO:0000256" key="1">
    <source>
        <dbReference type="ARBA" id="ARBA00009798"/>
    </source>
</evidence>
<dbReference type="OrthoDB" id="9809296at2"/>
<dbReference type="KEGG" id="psyo:PB01_03015"/>
<evidence type="ECO:0000259" key="5">
    <source>
        <dbReference type="Pfam" id="PF04073"/>
    </source>
</evidence>
<dbReference type="InterPro" id="IPR004369">
    <property type="entry name" value="Prolyl-tRNA_editing_YbaK/EbsC"/>
</dbReference>
<evidence type="ECO:0000256" key="2">
    <source>
        <dbReference type="ARBA" id="ARBA00022917"/>
    </source>
</evidence>
<dbReference type="SUPFAM" id="SSF55826">
    <property type="entry name" value="YbaK/ProRS associated domain"/>
    <property type="match status" value="1"/>
</dbReference>
<dbReference type="NCBIfam" id="TIGR00011">
    <property type="entry name" value="YbaK_EbsC"/>
    <property type="match status" value="1"/>
</dbReference>
<evidence type="ECO:0000256" key="4">
    <source>
        <dbReference type="PIRNR" id="PIRNR006181"/>
    </source>
</evidence>
<dbReference type="PANTHER" id="PTHR30411:SF0">
    <property type="entry name" value="CYS-TRNA(PRO)_CYS-TRNA(CYS) DEACYLASE YBAK"/>
    <property type="match status" value="1"/>
</dbReference>
<reference evidence="6 7" key="1">
    <citation type="submission" date="2018-07" db="EMBL/GenBank/DDBJ databases">
        <title>Complete genome sequence of Psychrobacillus sp. PB01, isolated from iceberg, and comparative genome analysis of Psychrobacillus strains.</title>
        <authorList>
            <person name="Lee P.C."/>
        </authorList>
    </citation>
    <scope>NUCLEOTIDE SEQUENCE [LARGE SCALE GENOMIC DNA]</scope>
    <source>
        <strain evidence="6 7">PB01</strain>
    </source>
</reference>
<evidence type="ECO:0000256" key="3">
    <source>
        <dbReference type="ARBA" id="ARBA00023239"/>
    </source>
</evidence>
<dbReference type="PANTHER" id="PTHR30411">
    <property type="entry name" value="CYTOPLASMIC PROTEIN"/>
    <property type="match status" value="1"/>
</dbReference>
<dbReference type="Proteomes" id="UP000325517">
    <property type="component" value="Chromosome"/>
</dbReference>
<protein>
    <recommendedName>
        <fullName evidence="4">Cys-tRNA(Pro)/Cys-tRNA(Cys) deacylase</fullName>
        <ecNumber evidence="4">4.2.-.-</ecNumber>
    </recommendedName>
</protein>
<organism evidence="6 7">
    <name type="scientific">Psychrobacillus glaciei</name>
    <dbReference type="NCBI Taxonomy" id="2283160"/>
    <lineage>
        <taxon>Bacteria</taxon>
        <taxon>Bacillati</taxon>
        <taxon>Bacillota</taxon>
        <taxon>Bacilli</taxon>
        <taxon>Bacillales</taxon>
        <taxon>Bacillaceae</taxon>
        <taxon>Psychrobacillus</taxon>
    </lineage>
</organism>
<dbReference type="Gene3D" id="3.90.960.10">
    <property type="entry name" value="YbaK/aminoacyl-tRNA synthetase-associated domain"/>
    <property type="match status" value="1"/>
</dbReference>
<dbReference type="PIRSF" id="PIRSF006181">
    <property type="entry name" value="EbsC_YbaK"/>
    <property type="match status" value="1"/>
</dbReference>
<dbReference type="EC" id="4.2.-.-" evidence="4"/>
<evidence type="ECO:0000313" key="6">
    <source>
        <dbReference type="EMBL" id="QFF97865.1"/>
    </source>
</evidence>
<dbReference type="CDD" id="cd00002">
    <property type="entry name" value="YbaK_deacylase"/>
    <property type="match status" value="1"/>
</dbReference>
<dbReference type="AlphaFoldDB" id="A0A5J6SIZ9"/>
<dbReference type="GO" id="GO:0002161">
    <property type="term" value="F:aminoacyl-tRNA deacylase activity"/>
    <property type="evidence" value="ECO:0007669"/>
    <property type="project" value="InterPro"/>
</dbReference>
<dbReference type="EMBL" id="CP031223">
    <property type="protein sequence ID" value="QFF97865.1"/>
    <property type="molecule type" value="Genomic_DNA"/>
</dbReference>
<dbReference type="GO" id="GO:0006412">
    <property type="term" value="P:translation"/>
    <property type="evidence" value="ECO:0007669"/>
    <property type="project" value="UniProtKB-KW"/>
</dbReference>
<dbReference type="GO" id="GO:0016829">
    <property type="term" value="F:lyase activity"/>
    <property type="evidence" value="ECO:0007669"/>
    <property type="project" value="UniProtKB-KW"/>
</dbReference>
<keyword evidence="3 4" id="KW-0456">Lyase</keyword>